<gene>
    <name evidence="1" type="ORF">HID58_006818</name>
</gene>
<name>A0ABQ8ECG2_BRANA</name>
<proteinExistence type="predicted"/>
<reference evidence="1 2" key="1">
    <citation type="submission" date="2021-05" db="EMBL/GenBank/DDBJ databases">
        <title>Genome Assembly of Synthetic Allotetraploid Brassica napus Reveals Homoeologous Exchanges between Subgenomes.</title>
        <authorList>
            <person name="Davis J.T."/>
        </authorList>
    </citation>
    <scope>NUCLEOTIDE SEQUENCE [LARGE SCALE GENOMIC DNA]</scope>
    <source>
        <strain evidence="2">cv. Da-Ae</strain>
        <tissue evidence="1">Seedling</tissue>
    </source>
</reference>
<evidence type="ECO:0000313" key="2">
    <source>
        <dbReference type="Proteomes" id="UP000824890"/>
    </source>
</evidence>
<keyword evidence="2" id="KW-1185">Reference proteome</keyword>
<comment type="caution">
    <text evidence="1">The sequence shown here is derived from an EMBL/GenBank/DDBJ whole genome shotgun (WGS) entry which is preliminary data.</text>
</comment>
<accession>A0ABQ8ECG2</accession>
<dbReference type="EMBL" id="JAGKQM010000002">
    <property type="protein sequence ID" value="KAH0939357.1"/>
    <property type="molecule type" value="Genomic_DNA"/>
</dbReference>
<dbReference type="Proteomes" id="UP000824890">
    <property type="component" value="Unassembled WGS sequence"/>
</dbReference>
<evidence type="ECO:0000313" key="1">
    <source>
        <dbReference type="EMBL" id="KAH0939357.1"/>
    </source>
</evidence>
<sequence length="105" mass="11921">MPIYPYMLLDYMLKLASSGKDSSDGRISIGKNSRTSDVRLLLPFQPTRSDSLNVLPPPLPTGPVIQNIAMTSYLDLEDEDWVLAVKLYGSKIKLFRRSYKPTWID</sequence>
<organism evidence="1 2">
    <name type="scientific">Brassica napus</name>
    <name type="common">Rape</name>
    <dbReference type="NCBI Taxonomy" id="3708"/>
    <lineage>
        <taxon>Eukaryota</taxon>
        <taxon>Viridiplantae</taxon>
        <taxon>Streptophyta</taxon>
        <taxon>Embryophyta</taxon>
        <taxon>Tracheophyta</taxon>
        <taxon>Spermatophyta</taxon>
        <taxon>Magnoliopsida</taxon>
        <taxon>eudicotyledons</taxon>
        <taxon>Gunneridae</taxon>
        <taxon>Pentapetalae</taxon>
        <taxon>rosids</taxon>
        <taxon>malvids</taxon>
        <taxon>Brassicales</taxon>
        <taxon>Brassicaceae</taxon>
        <taxon>Brassiceae</taxon>
        <taxon>Brassica</taxon>
    </lineage>
</organism>
<protein>
    <submittedName>
        <fullName evidence="1">Uncharacterized protein</fullName>
    </submittedName>
</protein>